<protein>
    <submittedName>
        <fullName evidence="1">Uncharacterized protein</fullName>
    </submittedName>
</protein>
<gene>
    <name evidence="1" type="ORF">UFOVP183_33</name>
</gene>
<reference evidence="1" key="1">
    <citation type="submission" date="2020-05" db="EMBL/GenBank/DDBJ databases">
        <authorList>
            <person name="Chiriac C."/>
            <person name="Salcher M."/>
            <person name="Ghai R."/>
            <person name="Kavagutti S V."/>
        </authorList>
    </citation>
    <scope>NUCLEOTIDE SEQUENCE</scope>
</reference>
<sequence>MSGDHNMYASGSGDGQRSGWRKRTIMGLARDCGINFHQAGWPELERFAELVREEAIAESNARANASWTLMCEKMVAIEREACAELVYNSPPSDEYESPLKAVYDAIKARGQA</sequence>
<organism evidence="1">
    <name type="scientific">uncultured Caudovirales phage</name>
    <dbReference type="NCBI Taxonomy" id="2100421"/>
    <lineage>
        <taxon>Viruses</taxon>
        <taxon>Duplodnaviria</taxon>
        <taxon>Heunggongvirae</taxon>
        <taxon>Uroviricota</taxon>
        <taxon>Caudoviricetes</taxon>
        <taxon>Peduoviridae</taxon>
        <taxon>Maltschvirus</taxon>
        <taxon>Maltschvirus maltsch</taxon>
    </lineage>
</organism>
<dbReference type="EMBL" id="LR798226">
    <property type="protein sequence ID" value="CAB5207132.1"/>
    <property type="molecule type" value="Genomic_DNA"/>
</dbReference>
<name>A0A6J7WHU9_9CAUD</name>
<proteinExistence type="predicted"/>
<accession>A0A6J7WHU9</accession>
<evidence type="ECO:0000313" key="1">
    <source>
        <dbReference type="EMBL" id="CAB5207132.1"/>
    </source>
</evidence>